<dbReference type="PROSITE" id="PS50234">
    <property type="entry name" value="VWFA"/>
    <property type="match status" value="1"/>
</dbReference>
<dbReference type="InterPro" id="IPR036465">
    <property type="entry name" value="vWFA_dom_sf"/>
</dbReference>
<feature type="domain" description="VWFA" evidence="12">
    <location>
        <begin position="45"/>
        <end position="221"/>
    </location>
</feature>
<dbReference type="SUPFAM" id="SSF53300">
    <property type="entry name" value="vWA-like"/>
    <property type="match status" value="1"/>
</dbReference>
<dbReference type="InterPro" id="IPR050525">
    <property type="entry name" value="ECM_Assembly_Org"/>
</dbReference>
<feature type="domain" description="Fibronectin type-III" evidence="13">
    <location>
        <begin position="316"/>
        <end position="404"/>
    </location>
</feature>
<organism evidence="14 15">
    <name type="scientific">Pleurodeles waltl</name>
    <name type="common">Iberian ribbed newt</name>
    <dbReference type="NCBI Taxonomy" id="8319"/>
    <lineage>
        <taxon>Eukaryota</taxon>
        <taxon>Metazoa</taxon>
        <taxon>Chordata</taxon>
        <taxon>Craniata</taxon>
        <taxon>Vertebrata</taxon>
        <taxon>Euteleostomi</taxon>
        <taxon>Amphibia</taxon>
        <taxon>Batrachia</taxon>
        <taxon>Caudata</taxon>
        <taxon>Salamandroidea</taxon>
        <taxon>Salamandridae</taxon>
        <taxon>Pleurodelinae</taxon>
        <taxon>Pleurodeles</taxon>
    </lineage>
</organism>
<comment type="caution">
    <text evidence="14">The sequence shown here is derived from an EMBL/GenBank/DDBJ whole genome shotgun (WGS) entry which is preliminary data.</text>
</comment>
<keyword evidence="7" id="KW-0084">Basement membrane</keyword>
<keyword evidence="4" id="KW-0597">Phosphoprotein</keyword>
<feature type="domain" description="Fibronectin type-III" evidence="13">
    <location>
        <begin position="410"/>
        <end position="498"/>
    </location>
</feature>
<evidence type="ECO:0000256" key="3">
    <source>
        <dbReference type="ARBA" id="ARBA00022530"/>
    </source>
</evidence>
<dbReference type="AlphaFoldDB" id="A0AAV7P6L6"/>
<comment type="function">
    <text evidence="10">Promotes matrix assembly. Involved in the organization of skeletal muscles and in the formation of neuromuscular junctions.</text>
</comment>
<evidence type="ECO:0000313" key="15">
    <source>
        <dbReference type="Proteomes" id="UP001066276"/>
    </source>
</evidence>
<keyword evidence="5 11" id="KW-0732">Signal</keyword>
<dbReference type="SUPFAM" id="SSF49265">
    <property type="entry name" value="Fibronectin type III"/>
    <property type="match status" value="2"/>
</dbReference>
<gene>
    <name evidence="14" type="ORF">NDU88_000980</name>
</gene>
<keyword evidence="8" id="KW-1015">Disulfide bond</keyword>
<dbReference type="InterPro" id="IPR013783">
    <property type="entry name" value="Ig-like_fold"/>
</dbReference>
<evidence type="ECO:0000256" key="2">
    <source>
        <dbReference type="ARBA" id="ARBA00022525"/>
    </source>
</evidence>
<dbReference type="PROSITE" id="PS50853">
    <property type="entry name" value="FN3"/>
    <property type="match status" value="3"/>
</dbReference>
<feature type="signal peptide" evidence="11">
    <location>
        <begin position="1"/>
        <end position="22"/>
    </location>
</feature>
<dbReference type="Gene3D" id="2.60.40.10">
    <property type="entry name" value="Immunoglobulins"/>
    <property type="match status" value="3"/>
</dbReference>
<evidence type="ECO:0000256" key="10">
    <source>
        <dbReference type="ARBA" id="ARBA00046169"/>
    </source>
</evidence>
<name>A0AAV7P6L6_PLEWA</name>
<dbReference type="Pfam" id="PF00092">
    <property type="entry name" value="VWA"/>
    <property type="match status" value="1"/>
</dbReference>
<evidence type="ECO:0000259" key="12">
    <source>
        <dbReference type="PROSITE" id="PS50234"/>
    </source>
</evidence>
<feature type="domain" description="Fibronectin type-III" evidence="13">
    <location>
        <begin position="222"/>
        <end position="313"/>
    </location>
</feature>
<evidence type="ECO:0000313" key="14">
    <source>
        <dbReference type="EMBL" id="KAJ1122494.1"/>
    </source>
</evidence>
<evidence type="ECO:0000256" key="5">
    <source>
        <dbReference type="ARBA" id="ARBA00022729"/>
    </source>
</evidence>
<dbReference type="SMART" id="SM00060">
    <property type="entry name" value="FN3"/>
    <property type="match status" value="3"/>
</dbReference>
<evidence type="ECO:0000256" key="4">
    <source>
        <dbReference type="ARBA" id="ARBA00022553"/>
    </source>
</evidence>
<dbReference type="Proteomes" id="UP001066276">
    <property type="component" value="Chromosome 7"/>
</dbReference>
<dbReference type="InterPro" id="IPR036116">
    <property type="entry name" value="FN3_sf"/>
</dbReference>
<dbReference type="GO" id="GO:0005604">
    <property type="term" value="C:basement membrane"/>
    <property type="evidence" value="ECO:0007669"/>
    <property type="project" value="UniProtKB-SubCell"/>
</dbReference>
<keyword evidence="6" id="KW-0677">Repeat</keyword>
<evidence type="ECO:0000256" key="1">
    <source>
        <dbReference type="ARBA" id="ARBA00004302"/>
    </source>
</evidence>
<sequence length="542" mass="59167">MGALPALLLCLFLSAPLRPAAERRDRGEQADVDLAACRASHHAMDLLLLVDISGSITTVELSHTRDLVQRLAGGLDVGQDRVQVGLVLVSDWPSLVVTFSDPPSRMQKALGALEYGSGDTNSGRALDYTHKHVFVPETGSRNNVSKVVLWITDGLSTDDVVTPAMRLKEAGVKIFVVSTGSRSFGLHAVASEPAEDTLFFVGTESLPSVAGLLCRAIIDSVAPQTLLVSEVSPNSFRLSWPWNFGRNDDHLIIDYSQVDGLTGEDSKRFLRRVRGNMDSTILSGLMPNTTYEMTLLAPRGHKALWVSVKTEEEETAPEKVVVQERGVHSLGLAWPGTRKHVQSYQVLYGPLSGRPVQNVTLNGSAEGVVLGPLRPNTVYLIAVRVELRSGRHRTLSVSGRTRPAVPRRPPPHSLMLTDVTSSSLVASWATSGRPALKYNVQLGAPGGFSRSVTVPGHVHMAVLEGLKMDTFHSVCIRAVYKRGSSVAACAKEKTLSAPMPRRQAKCPPRTSRGRQQIPFGRRRFGPFRHDMRMHRLELFRPG</sequence>
<dbReference type="CDD" id="cd00063">
    <property type="entry name" value="FN3"/>
    <property type="match status" value="3"/>
</dbReference>
<keyword evidence="15" id="KW-1185">Reference proteome</keyword>
<proteinExistence type="predicted"/>
<evidence type="ECO:0000256" key="7">
    <source>
        <dbReference type="ARBA" id="ARBA00022869"/>
    </source>
</evidence>
<keyword evidence="2" id="KW-0964">Secreted</keyword>
<dbReference type="PANTHER" id="PTHR24020:SF77">
    <property type="entry name" value="VON WILLEBRAND FACTOR A DOMAIN-CONTAINING PROTEIN 1"/>
    <property type="match status" value="1"/>
</dbReference>
<dbReference type="Pfam" id="PF00041">
    <property type="entry name" value="fn3"/>
    <property type="match status" value="3"/>
</dbReference>
<feature type="chain" id="PRO_5043865917" description="von Willebrand factor A domain-containing protein 1" evidence="11">
    <location>
        <begin position="23"/>
        <end position="542"/>
    </location>
</feature>
<dbReference type="SMART" id="SM00327">
    <property type="entry name" value="VWA"/>
    <property type="match status" value="1"/>
</dbReference>
<evidence type="ECO:0000256" key="8">
    <source>
        <dbReference type="ARBA" id="ARBA00023157"/>
    </source>
</evidence>
<evidence type="ECO:0000256" key="11">
    <source>
        <dbReference type="SAM" id="SignalP"/>
    </source>
</evidence>
<dbReference type="InterPro" id="IPR002035">
    <property type="entry name" value="VWF_A"/>
</dbReference>
<protein>
    <recommendedName>
        <fullName evidence="9">von Willebrand factor A domain-containing protein 1</fullName>
    </recommendedName>
</protein>
<dbReference type="InterPro" id="IPR003961">
    <property type="entry name" value="FN3_dom"/>
</dbReference>
<accession>A0AAV7P6L6</accession>
<reference evidence="14" key="1">
    <citation type="journal article" date="2022" name="bioRxiv">
        <title>Sequencing and chromosome-scale assembly of the giantPleurodeles waltlgenome.</title>
        <authorList>
            <person name="Brown T."/>
            <person name="Elewa A."/>
            <person name="Iarovenko S."/>
            <person name="Subramanian E."/>
            <person name="Araus A.J."/>
            <person name="Petzold A."/>
            <person name="Susuki M."/>
            <person name="Suzuki K.-i.T."/>
            <person name="Hayashi T."/>
            <person name="Toyoda A."/>
            <person name="Oliveira C."/>
            <person name="Osipova E."/>
            <person name="Leigh N.D."/>
            <person name="Simon A."/>
            <person name="Yun M.H."/>
        </authorList>
    </citation>
    <scope>NUCLEOTIDE SEQUENCE</scope>
    <source>
        <strain evidence="14">20211129_DDA</strain>
        <tissue evidence="14">Liver</tissue>
    </source>
</reference>
<dbReference type="Gene3D" id="3.40.50.410">
    <property type="entry name" value="von Willebrand factor, type A domain"/>
    <property type="match status" value="1"/>
</dbReference>
<evidence type="ECO:0000256" key="9">
    <source>
        <dbReference type="ARBA" id="ARBA00029542"/>
    </source>
</evidence>
<keyword evidence="3" id="KW-0272">Extracellular matrix</keyword>
<comment type="subcellular location">
    <subcellularLocation>
        <location evidence="1">Secreted</location>
        <location evidence="1">Extracellular space</location>
        <location evidence="1">Extracellular matrix</location>
        <location evidence="1">Basement membrane</location>
    </subcellularLocation>
</comment>
<dbReference type="PANTHER" id="PTHR24020">
    <property type="entry name" value="COLLAGEN ALPHA"/>
    <property type="match status" value="1"/>
</dbReference>
<evidence type="ECO:0000259" key="13">
    <source>
        <dbReference type="PROSITE" id="PS50853"/>
    </source>
</evidence>
<evidence type="ECO:0000256" key="6">
    <source>
        <dbReference type="ARBA" id="ARBA00022737"/>
    </source>
</evidence>
<dbReference type="EMBL" id="JANPWB010000011">
    <property type="protein sequence ID" value="KAJ1122494.1"/>
    <property type="molecule type" value="Genomic_DNA"/>
</dbReference>